<accession>A0A5D2BS28</accession>
<organism evidence="1 2">
    <name type="scientific">Gossypium darwinii</name>
    <name type="common">Darwin's cotton</name>
    <name type="synonym">Gossypium barbadense var. darwinii</name>
    <dbReference type="NCBI Taxonomy" id="34276"/>
    <lineage>
        <taxon>Eukaryota</taxon>
        <taxon>Viridiplantae</taxon>
        <taxon>Streptophyta</taxon>
        <taxon>Embryophyta</taxon>
        <taxon>Tracheophyta</taxon>
        <taxon>Spermatophyta</taxon>
        <taxon>Magnoliopsida</taxon>
        <taxon>eudicotyledons</taxon>
        <taxon>Gunneridae</taxon>
        <taxon>Pentapetalae</taxon>
        <taxon>rosids</taxon>
        <taxon>malvids</taxon>
        <taxon>Malvales</taxon>
        <taxon>Malvaceae</taxon>
        <taxon>Malvoideae</taxon>
        <taxon>Gossypium</taxon>
    </lineage>
</organism>
<evidence type="ECO:0000313" key="2">
    <source>
        <dbReference type="Proteomes" id="UP000323506"/>
    </source>
</evidence>
<keyword evidence="2" id="KW-1185">Reference proteome</keyword>
<sequence length="74" mass="8166">MGLKLNPAGQPNLFSLLQAPSPRTKPFLNSQQVTATQIGFSISISNSQSNRENPPFLLSIFLPAHQYPEARLNM</sequence>
<dbReference type="AlphaFoldDB" id="A0A5D2BS28"/>
<name>A0A5D2BS28_GOSDA</name>
<evidence type="ECO:0000313" key="1">
    <source>
        <dbReference type="EMBL" id="TYG60174.1"/>
    </source>
</evidence>
<gene>
    <name evidence="1" type="ORF">ES288_D07G047100v1</name>
</gene>
<reference evidence="1 2" key="1">
    <citation type="submission" date="2019-06" db="EMBL/GenBank/DDBJ databases">
        <title>WGS assembly of Gossypium darwinii.</title>
        <authorList>
            <person name="Chen Z.J."/>
            <person name="Sreedasyam A."/>
            <person name="Ando A."/>
            <person name="Song Q."/>
            <person name="De L."/>
            <person name="Hulse-Kemp A."/>
            <person name="Ding M."/>
            <person name="Ye W."/>
            <person name="Kirkbride R."/>
            <person name="Jenkins J."/>
            <person name="Plott C."/>
            <person name="Lovell J."/>
            <person name="Lin Y.-M."/>
            <person name="Vaughn R."/>
            <person name="Liu B."/>
            <person name="Li W."/>
            <person name="Simpson S."/>
            <person name="Scheffler B."/>
            <person name="Saski C."/>
            <person name="Grover C."/>
            <person name="Hu G."/>
            <person name="Conover J."/>
            <person name="Carlson J."/>
            <person name="Shu S."/>
            <person name="Boston L."/>
            <person name="Williams M."/>
            <person name="Peterson D."/>
            <person name="Mcgee K."/>
            <person name="Jones D."/>
            <person name="Wendel J."/>
            <person name="Stelly D."/>
            <person name="Grimwood J."/>
            <person name="Schmutz J."/>
        </authorList>
    </citation>
    <scope>NUCLEOTIDE SEQUENCE [LARGE SCALE GENOMIC DNA]</scope>
    <source>
        <strain evidence="1">1808015.09</strain>
    </source>
</reference>
<dbReference type="EMBL" id="CM017707">
    <property type="protein sequence ID" value="TYG60174.1"/>
    <property type="molecule type" value="Genomic_DNA"/>
</dbReference>
<proteinExistence type="predicted"/>
<dbReference type="Proteomes" id="UP000323506">
    <property type="component" value="Chromosome D07"/>
</dbReference>
<protein>
    <submittedName>
        <fullName evidence="1">Uncharacterized protein</fullName>
    </submittedName>
</protein>